<dbReference type="Proteomes" id="UP000305753">
    <property type="component" value="Segment"/>
</dbReference>
<name>A0A4P2TEZ6_9CAUD</name>
<evidence type="ECO:0000313" key="1">
    <source>
        <dbReference type="EMBL" id="AWY10173.1"/>
    </source>
</evidence>
<organism evidence="1 2">
    <name type="scientific">Vibrio phage VP-1</name>
    <dbReference type="NCBI Taxonomy" id="2234088"/>
    <lineage>
        <taxon>Viruses</taxon>
        <taxon>Duplodnaviria</taxon>
        <taxon>Heunggongvirae</taxon>
        <taxon>Uroviricota</taxon>
        <taxon>Caudoviricetes</taxon>
        <taxon>Pantevenvirales</taxon>
        <taxon>Ackermannviridae</taxon>
        <taxon>Vapseptimavirus</taxon>
        <taxon>Vapseptimavirus VAP7</taxon>
    </lineage>
</organism>
<sequence>MSKKIAKWDHTALCHFMGEYAKKKMNAGLVFVEHKTMMTHQIPDVLIYRQTCTIELEIKVNRADFLADQKKPHRMDPSKGVGDYRFYVAPKGMIKVEELPEHWGLLEVSGKRVYKTHVPPSFQCLYGNREYLMSAIKQQWKEFYKPERYPGSRKHIQRSIRRDVADVSFIFPEKDISAETSFLYAAHRQEIIASQKGLIKPAKDIVWVRPFNGDMMDEGRLLR</sequence>
<protein>
    <submittedName>
        <fullName evidence="1">Uncharacterized protein</fullName>
    </submittedName>
</protein>
<dbReference type="EMBL" id="MH363700">
    <property type="protein sequence ID" value="AWY10173.1"/>
    <property type="molecule type" value="Genomic_DNA"/>
</dbReference>
<proteinExistence type="predicted"/>
<evidence type="ECO:0000313" key="2">
    <source>
        <dbReference type="Proteomes" id="UP000305753"/>
    </source>
</evidence>
<accession>A0A4P2TEZ6</accession>
<reference evidence="1 2" key="1">
    <citation type="submission" date="2018-05" db="EMBL/GenBank/DDBJ databases">
        <title>Whole genome sequencing of Vibrio phage VP-1.</title>
        <authorList>
            <person name="Nandita M."/>
            <person name="Bhat S.G."/>
        </authorList>
    </citation>
    <scope>NUCLEOTIDE SEQUENCE [LARGE SCALE GENOMIC DNA]</scope>
</reference>